<reference evidence="2" key="1">
    <citation type="submission" date="2017-07" db="EMBL/GenBank/DDBJ databases">
        <authorList>
            <person name="Mikheyev A."/>
            <person name="Grau M."/>
        </authorList>
    </citation>
    <scope>NUCLEOTIDE SEQUENCE</scope>
    <source>
        <tissue evidence="2">Venom_gland</tissue>
    </source>
</reference>
<proteinExistence type="predicted"/>
<evidence type="ECO:0000313" key="2">
    <source>
        <dbReference type="EMBL" id="LAA85064.1"/>
    </source>
</evidence>
<dbReference type="AlphaFoldDB" id="A0A2D4ILQ0"/>
<feature type="region of interest" description="Disordered" evidence="1">
    <location>
        <begin position="75"/>
        <end position="99"/>
    </location>
</feature>
<name>A0A2D4ILQ0_MICLE</name>
<evidence type="ECO:0000256" key="1">
    <source>
        <dbReference type="SAM" id="MobiDB-lite"/>
    </source>
</evidence>
<sequence>MAIFFLQGIAFFETALGKIRPGVYHATFERDLQVGYKIYIRNCQNKYTVACCSEKKNVPSSLFFGFLPFQAISGSPHRSAGSHKVVPWKPRNQETASSS</sequence>
<dbReference type="EMBL" id="IACK01107570">
    <property type="protein sequence ID" value="LAA85064.1"/>
    <property type="molecule type" value="Transcribed_RNA"/>
</dbReference>
<organism evidence="2">
    <name type="scientific">Micrurus lemniscatus lemniscatus</name>
    <dbReference type="NCBI Taxonomy" id="129467"/>
    <lineage>
        <taxon>Eukaryota</taxon>
        <taxon>Metazoa</taxon>
        <taxon>Chordata</taxon>
        <taxon>Craniata</taxon>
        <taxon>Vertebrata</taxon>
        <taxon>Euteleostomi</taxon>
        <taxon>Lepidosauria</taxon>
        <taxon>Squamata</taxon>
        <taxon>Bifurcata</taxon>
        <taxon>Unidentata</taxon>
        <taxon>Episquamata</taxon>
        <taxon>Toxicofera</taxon>
        <taxon>Serpentes</taxon>
        <taxon>Colubroidea</taxon>
        <taxon>Elapidae</taxon>
        <taxon>Elapinae</taxon>
        <taxon>Micrurus</taxon>
    </lineage>
</organism>
<accession>A0A2D4ILQ0</accession>
<protein>
    <submittedName>
        <fullName evidence="2">Uncharacterized protein</fullName>
    </submittedName>
</protein>
<reference evidence="2" key="2">
    <citation type="submission" date="2017-11" db="EMBL/GenBank/DDBJ databases">
        <title>Coralsnake Venomics: Analyses of Venom Gland Transcriptomes and Proteomes of Six Brazilian Taxa.</title>
        <authorList>
            <person name="Aird S.D."/>
            <person name="Jorge da Silva N."/>
            <person name="Qiu L."/>
            <person name="Villar-Briones A."/>
            <person name="Aparecida-Saddi V."/>
            <person name="Campos-Telles M.P."/>
            <person name="Grau M."/>
            <person name="Mikheyev A.S."/>
        </authorList>
    </citation>
    <scope>NUCLEOTIDE SEQUENCE</scope>
    <source>
        <tissue evidence="2">Venom_gland</tissue>
    </source>
</reference>